<feature type="non-terminal residue" evidence="1">
    <location>
        <position position="1"/>
    </location>
</feature>
<proteinExistence type="predicted"/>
<dbReference type="HOGENOM" id="CLU_1953987_0_0_1"/>
<accession>A0A0C3G8M1</accession>
<gene>
    <name evidence="1" type="ORF">PILCRDRAFT_815432</name>
</gene>
<sequence length="129" mass="13880">PQVGMPTPHQYRGRGLLVVHLDEIPPPALVFLSSTSQNPENITHPAPHTLFTPFALYLLWLGDIKRACSAFRDLGQNVHPPLSPANIERVALGIGIGVSKSPPPLDLAFSASHHLNNLTSHVPGTPPQV</sequence>
<organism evidence="1 2">
    <name type="scientific">Piloderma croceum (strain F 1598)</name>
    <dbReference type="NCBI Taxonomy" id="765440"/>
    <lineage>
        <taxon>Eukaryota</taxon>
        <taxon>Fungi</taxon>
        <taxon>Dikarya</taxon>
        <taxon>Basidiomycota</taxon>
        <taxon>Agaricomycotina</taxon>
        <taxon>Agaricomycetes</taxon>
        <taxon>Agaricomycetidae</taxon>
        <taxon>Atheliales</taxon>
        <taxon>Atheliaceae</taxon>
        <taxon>Piloderma</taxon>
    </lineage>
</organism>
<reference evidence="2" key="2">
    <citation type="submission" date="2015-01" db="EMBL/GenBank/DDBJ databases">
        <title>Evolutionary Origins and Diversification of the Mycorrhizal Mutualists.</title>
        <authorList>
            <consortium name="DOE Joint Genome Institute"/>
            <consortium name="Mycorrhizal Genomics Consortium"/>
            <person name="Kohler A."/>
            <person name="Kuo A."/>
            <person name="Nagy L.G."/>
            <person name="Floudas D."/>
            <person name="Copeland A."/>
            <person name="Barry K.W."/>
            <person name="Cichocki N."/>
            <person name="Veneault-Fourrey C."/>
            <person name="LaButti K."/>
            <person name="Lindquist E.A."/>
            <person name="Lipzen A."/>
            <person name="Lundell T."/>
            <person name="Morin E."/>
            <person name="Murat C."/>
            <person name="Riley R."/>
            <person name="Ohm R."/>
            <person name="Sun H."/>
            <person name="Tunlid A."/>
            <person name="Henrissat B."/>
            <person name="Grigoriev I.V."/>
            <person name="Hibbett D.S."/>
            <person name="Martin F."/>
        </authorList>
    </citation>
    <scope>NUCLEOTIDE SEQUENCE [LARGE SCALE GENOMIC DNA]</scope>
    <source>
        <strain evidence="2">F 1598</strain>
    </source>
</reference>
<name>A0A0C3G8M1_PILCF</name>
<dbReference type="Proteomes" id="UP000054166">
    <property type="component" value="Unassembled WGS sequence"/>
</dbReference>
<protein>
    <submittedName>
        <fullName evidence="1">Uncharacterized protein</fullName>
    </submittedName>
</protein>
<evidence type="ECO:0000313" key="2">
    <source>
        <dbReference type="Proteomes" id="UP000054166"/>
    </source>
</evidence>
<dbReference type="AlphaFoldDB" id="A0A0C3G8M1"/>
<keyword evidence="2" id="KW-1185">Reference proteome</keyword>
<evidence type="ECO:0000313" key="1">
    <source>
        <dbReference type="EMBL" id="KIM86996.1"/>
    </source>
</evidence>
<dbReference type="EMBL" id="KN832980">
    <property type="protein sequence ID" value="KIM86996.1"/>
    <property type="molecule type" value="Genomic_DNA"/>
</dbReference>
<dbReference type="InParanoid" id="A0A0C3G8M1"/>
<reference evidence="1 2" key="1">
    <citation type="submission" date="2014-04" db="EMBL/GenBank/DDBJ databases">
        <authorList>
            <consortium name="DOE Joint Genome Institute"/>
            <person name="Kuo A."/>
            <person name="Tarkka M."/>
            <person name="Buscot F."/>
            <person name="Kohler A."/>
            <person name="Nagy L.G."/>
            <person name="Floudas D."/>
            <person name="Copeland A."/>
            <person name="Barry K.W."/>
            <person name="Cichocki N."/>
            <person name="Veneault-Fourrey C."/>
            <person name="LaButti K."/>
            <person name="Lindquist E.A."/>
            <person name="Lipzen A."/>
            <person name="Lundell T."/>
            <person name="Morin E."/>
            <person name="Murat C."/>
            <person name="Sun H."/>
            <person name="Tunlid A."/>
            <person name="Henrissat B."/>
            <person name="Grigoriev I.V."/>
            <person name="Hibbett D.S."/>
            <person name="Martin F."/>
            <person name="Nordberg H.P."/>
            <person name="Cantor M.N."/>
            <person name="Hua S.X."/>
        </authorList>
    </citation>
    <scope>NUCLEOTIDE SEQUENCE [LARGE SCALE GENOMIC DNA]</scope>
    <source>
        <strain evidence="1 2">F 1598</strain>
    </source>
</reference>